<keyword evidence="1" id="KW-0472">Membrane</keyword>
<protein>
    <submittedName>
        <fullName evidence="2">Uncharacterized protein</fullName>
    </submittedName>
</protein>
<sequence>MTILQDYLNLGLAGFVLSAVAVRFVFTSTSLEGRSFWVVLASPIAFRGFLREKFCMYILPLLLLAEILVVVSNLLLNADAYLMLFAVVVIFLMTCALTGLGVGLGAIYPRFEYDNIAQTAASPGGILYMVLSLGFIGVILLLAARPLYAHLARKFLHQPVGGIEVYLCYGAILVLCALTTWLPLRLGCRALERLEL</sequence>
<gene>
    <name evidence="2" type="ORF">FJZ47_03345</name>
</gene>
<evidence type="ECO:0000256" key="1">
    <source>
        <dbReference type="SAM" id="Phobius"/>
    </source>
</evidence>
<accession>A0A937VXP7</accession>
<name>A0A937VXP7_UNCTE</name>
<feature type="transmembrane region" description="Helical" evidence="1">
    <location>
        <begin position="57"/>
        <end position="76"/>
    </location>
</feature>
<dbReference type="InterPro" id="IPR031599">
    <property type="entry name" value="ABC_tran_2"/>
</dbReference>
<evidence type="ECO:0000313" key="2">
    <source>
        <dbReference type="EMBL" id="MBM3222827.1"/>
    </source>
</evidence>
<evidence type="ECO:0000313" key="3">
    <source>
        <dbReference type="Proteomes" id="UP000712673"/>
    </source>
</evidence>
<dbReference type="AlphaFoldDB" id="A0A937VXP7"/>
<dbReference type="Pfam" id="PF16949">
    <property type="entry name" value="ABC_tran_2"/>
    <property type="match status" value="1"/>
</dbReference>
<comment type="caution">
    <text evidence="2">The sequence shown here is derived from an EMBL/GenBank/DDBJ whole genome shotgun (WGS) entry which is preliminary data.</text>
</comment>
<feature type="transmembrane region" description="Helical" evidence="1">
    <location>
        <begin position="120"/>
        <end position="143"/>
    </location>
</feature>
<keyword evidence="1" id="KW-0812">Transmembrane</keyword>
<proteinExistence type="predicted"/>
<reference evidence="2" key="1">
    <citation type="submission" date="2019-03" db="EMBL/GenBank/DDBJ databases">
        <title>Lake Tanganyika Metagenome-Assembled Genomes (MAGs).</title>
        <authorList>
            <person name="Tran P."/>
        </authorList>
    </citation>
    <scope>NUCLEOTIDE SEQUENCE</scope>
    <source>
        <strain evidence="2">K_DeepCast_65m_m2_066</strain>
    </source>
</reference>
<feature type="transmembrane region" description="Helical" evidence="1">
    <location>
        <begin position="7"/>
        <end position="27"/>
    </location>
</feature>
<dbReference type="Proteomes" id="UP000712673">
    <property type="component" value="Unassembled WGS sequence"/>
</dbReference>
<dbReference type="EMBL" id="VGLS01000060">
    <property type="protein sequence ID" value="MBM3222827.1"/>
    <property type="molecule type" value="Genomic_DNA"/>
</dbReference>
<feature type="transmembrane region" description="Helical" evidence="1">
    <location>
        <begin position="163"/>
        <end position="184"/>
    </location>
</feature>
<organism evidence="2 3">
    <name type="scientific">Tectimicrobiota bacterium</name>
    <dbReference type="NCBI Taxonomy" id="2528274"/>
    <lineage>
        <taxon>Bacteria</taxon>
        <taxon>Pseudomonadati</taxon>
        <taxon>Nitrospinota/Tectimicrobiota group</taxon>
        <taxon>Candidatus Tectimicrobiota</taxon>
    </lineage>
</organism>
<feature type="transmembrane region" description="Helical" evidence="1">
    <location>
        <begin position="82"/>
        <end position="108"/>
    </location>
</feature>
<keyword evidence="1" id="KW-1133">Transmembrane helix</keyword>